<evidence type="ECO:0000256" key="2">
    <source>
        <dbReference type="ARBA" id="ARBA00022737"/>
    </source>
</evidence>
<evidence type="ECO:0000313" key="6">
    <source>
        <dbReference type="EMBL" id="TCJ95861.1"/>
    </source>
</evidence>
<keyword evidence="7" id="KW-1185">Reference proteome</keyword>
<dbReference type="GO" id="GO:0016853">
    <property type="term" value="F:isomerase activity"/>
    <property type="evidence" value="ECO:0007669"/>
    <property type="project" value="UniProtKB-KW"/>
</dbReference>
<keyword evidence="2" id="KW-0677">Repeat</keyword>
<dbReference type="GO" id="GO:1901135">
    <property type="term" value="P:carbohydrate derivative metabolic process"/>
    <property type="evidence" value="ECO:0007669"/>
    <property type="project" value="InterPro"/>
</dbReference>
<dbReference type="InterPro" id="IPR050303">
    <property type="entry name" value="GatZ_KbaZ_carbometab"/>
</dbReference>
<proteinExistence type="inferred from homology"/>
<accession>A0A4R1FWU5</accession>
<dbReference type="InterPro" id="IPR035466">
    <property type="entry name" value="GlmS/AgaS_SIS"/>
</dbReference>
<dbReference type="SUPFAM" id="SSF53697">
    <property type="entry name" value="SIS domain"/>
    <property type="match status" value="1"/>
</dbReference>
<dbReference type="EMBL" id="SMFT01000005">
    <property type="protein sequence ID" value="TCJ95861.1"/>
    <property type="molecule type" value="Genomic_DNA"/>
</dbReference>
<dbReference type="InterPro" id="IPR046348">
    <property type="entry name" value="SIS_dom_sf"/>
</dbReference>
<dbReference type="GO" id="GO:0005886">
    <property type="term" value="C:plasma membrane"/>
    <property type="evidence" value="ECO:0007669"/>
    <property type="project" value="TreeGrafter"/>
</dbReference>
<dbReference type="InterPro" id="IPR001347">
    <property type="entry name" value="SIS_dom"/>
</dbReference>
<sequence length="386" mass="42279">MQNYLGYSTTELEKLSAIMTAREIEQQPEAWLKALASLDEQRDTILAFIQPVLQADNGRIIFTGAGTSAFVGHSLAPFVTKQTGKRVESIATTDIVSNPYQYFSEDVPTLLISFARSGNSPESVAAVELAEQCLNHCRHLLITCNEQGALYRNNQHKDNVLGLLMPAETNDGGFAMTSSFSSMTLSALAVFFLEQGSVLNKLGFIAENTRALIPQYVNYVQSIINDDIKRIIYLGSGGLQGLAQESALKILELTAGKVVATYDSPLGFRHGPKSIVNGDTLVVEFLSNHPYTRLYDLDLLNELRRDNKAKRVVALTAQAVETPSNVVQIAGFAEAEDYALLFPYIVFAQIFAVYSSLKNGITTDNPCPTGEVNRVVQGVIIHSFNQ</sequence>
<comment type="caution">
    <text evidence="6">The sequence shown here is derived from an EMBL/GenBank/DDBJ whole genome shotgun (WGS) entry which is preliminary data.</text>
</comment>
<name>A0A4R1FWU5_9PAST</name>
<dbReference type="PANTHER" id="PTHR32502:SF3">
    <property type="entry name" value="D-GALACTOSAMINE-6-PHOSPHATE DEAMINASE AGAS-RELATED"/>
    <property type="match status" value="1"/>
</dbReference>
<dbReference type="GO" id="GO:0016787">
    <property type="term" value="F:hydrolase activity"/>
    <property type="evidence" value="ECO:0007669"/>
    <property type="project" value="UniProtKB-KW"/>
</dbReference>
<dbReference type="CDD" id="cd05008">
    <property type="entry name" value="SIS_GlmS_GlmD_1"/>
    <property type="match status" value="1"/>
</dbReference>
<dbReference type="PROSITE" id="PS51464">
    <property type="entry name" value="SIS"/>
    <property type="match status" value="2"/>
</dbReference>
<dbReference type="PANTHER" id="PTHR32502">
    <property type="entry name" value="N-ACETYLGALACTOSAMINE PERMEASE II COMPONENT-RELATED"/>
    <property type="match status" value="1"/>
</dbReference>
<dbReference type="GO" id="GO:0009401">
    <property type="term" value="P:phosphoenolpyruvate-dependent sugar phosphotransferase system"/>
    <property type="evidence" value="ECO:0007669"/>
    <property type="project" value="TreeGrafter"/>
</dbReference>
<keyword evidence="3" id="KW-0378">Hydrolase</keyword>
<evidence type="ECO:0000256" key="1">
    <source>
        <dbReference type="ARBA" id="ARBA00007748"/>
    </source>
</evidence>
<dbReference type="Pfam" id="PF01380">
    <property type="entry name" value="SIS"/>
    <property type="match status" value="2"/>
</dbReference>
<reference evidence="6 7" key="1">
    <citation type="submission" date="2019-03" db="EMBL/GenBank/DDBJ databases">
        <title>Genomic Encyclopedia of Type Strains, Phase IV (KMG-IV): sequencing the most valuable type-strain genomes for metagenomic binning, comparative biology and taxonomic classification.</title>
        <authorList>
            <person name="Goeker M."/>
        </authorList>
    </citation>
    <scope>NUCLEOTIDE SEQUENCE [LARGE SCALE GENOMIC DNA]</scope>
    <source>
        <strain evidence="6 7">DSM 15534</strain>
    </source>
</reference>
<feature type="domain" description="SIS" evidence="5">
    <location>
        <begin position="49"/>
        <end position="201"/>
    </location>
</feature>
<evidence type="ECO:0000259" key="5">
    <source>
        <dbReference type="PROSITE" id="PS51464"/>
    </source>
</evidence>
<dbReference type="OrthoDB" id="9779207at2"/>
<dbReference type="Proteomes" id="UP000294702">
    <property type="component" value="Unassembled WGS sequence"/>
</dbReference>
<feature type="domain" description="SIS" evidence="5">
    <location>
        <begin position="219"/>
        <end position="366"/>
    </location>
</feature>
<organism evidence="6 7">
    <name type="scientific">Volucribacter psittacicida</name>
    <dbReference type="NCBI Taxonomy" id="203482"/>
    <lineage>
        <taxon>Bacteria</taxon>
        <taxon>Pseudomonadati</taxon>
        <taxon>Pseudomonadota</taxon>
        <taxon>Gammaproteobacteria</taxon>
        <taxon>Pasteurellales</taxon>
        <taxon>Pasteurellaceae</taxon>
        <taxon>Volucribacter</taxon>
    </lineage>
</organism>
<comment type="similarity">
    <text evidence="1">Belongs to the SIS family. AgaS subfamily.</text>
</comment>
<dbReference type="Gene3D" id="3.40.50.10490">
    <property type="entry name" value="Glucose-6-phosphate isomerase like protein, domain 1"/>
    <property type="match status" value="2"/>
</dbReference>
<dbReference type="RefSeq" id="WP_132691752.1">
    <property type="nucleotide sequence ID" value="NZ_SMFT01000005.1"/>
</dbReference>
<evidence type="ECO:0000256" key="4">
    <source>
        <dbReference type="ARBA" id="ARBA00029292"/>
    </source>
</evidence>
<evidence type="ECO:0000256" key="3">
    <source>
        <dbReference type="ARBA" id="ARBA00022801"/>
    </source>
</evidence>
<gene>
    <name evidence="6" type="ORF">EV694_1862</name>
</gene>
<protein>
    <submittedName>
        <fullName evidence="6">Galactosamine 6-phosphate isomerase AgaS</fullName>
    </submittedName>
</protein>
<dbReference type="AlphaFoldDB" id="A0A4R1FWU5"/>
<comment type="catalytic activity">
    <reaction evidence="4">
        <text>D-galactosamine 6-phosphate + H2O = D-tagatopyranose 1-phosphate + NH4(+)</text>
        <dbReference type="Rhea" id="RHEA:47680"/>
        <dbReference type="ChEBI" id="CHEBI:15377"/>
        <dbReference type="ChEBI" id="CHEBI:28938"/>
        <dbReference type="ChEBI" id="CHEBI:71674"/>
        <dbReference type="ChEBI" id="CHEBI:138150"/>
    </reaction>
</comment>
<dbReference type="InterPro" id="IPR035464">
    <property type="entry name" value="SIS_AgaS"/>
</dbReference>
<keyword evidence="6" id="KW-0413">Isomerase</keyword>
<evidence type="ECO:0000313" key="7">
    <source>
        <dbReference type="Proteomes" id="UP000294702"/>
    </source>
</evidence>
<dbReference type="CDD" id="cd05010">
    <property type="entry name" value="SIS_AgaS_like"/>
    <property type="match status" value="1"/>
</dbReference>
<dbReference type="GO" id="GO:0097367">
    <property type="term" value="F:carbohydrate derivative binding"/>
    <property type="evidence" value="ECO:0007669"/>
    <property type="project" value="InterPro"/>
</dbReference>